<reference evidence="10 11" key="1">
    <citation type="journal article" date="2020" name="G3 (Bethesda)">
        <title>Draft Genome of the Common Snapping Turtle, Chelydra serpentina, a Model for Phenotypic Plasticity in Reptiles.</title>
        <authorList>
            <person name="Das D."/>
            <person name="Singh S.K."/>
            <person name="Bierstedt J."/>
            <person name="Erickson A."/>
            <person name="Galli G.L.J."/>
            <person name="Crossley D.A. 2nd"/>
            <person name="Rhen T."/>
        </authorList>
    </citation>
    <scope>NUCLEOTIDE SEQUENCE [LARGE SCALE GENOMIC DNA]</scope>
    <source>
        <strain evidence="10">KW</strain>
    </source>
</reference>
<dbReference type="InterPro" id="IPR047886">
    <property type="entry name" value="ARHGAP20-like_RhoGAP"/>
</dbReference>
<dbReference type="InterPro" id="IPR001849">
    <property type="entry name" value="PH_domain"/>
</dbReference>
<feature type="region of interest" description="Disordered" evidence="6">
    <location>
        <begin position="1065"/>
        <end position="1139"/>
    </location>
</feature>
<evidence type="ECO:0000256" key="6">
    <source>
        <dbReference type="SAM" id="MobiDB-lite"/>
    </source>
</evidence>
<dbReference type="InterPro" id="IPR000159">
    <property type="entry name" value="RA_dom"/>
</dbReference>
<evidence type="ECO:0000259" key="7">
    <source>
        <dbReference type="PROSITE" id="PS50003"/>
    </source>
</evidence>
<dbReference type="SMART" id="SM00233">
    <property type="entry name" value="PH"/>
    <property type="match status" value="1"/>
</dbReference>
<evidence type="ECO:0000256" key="2">
    <source>
        <dbReference type="ARBA" id="ARBA00022553"/>
    </source>
</evidence>
<dbReference type="GO" id="GO:0035023">
    <property type="term" value="P:regulation of Rho protein signal transduction"/>
    <property type="evidence" value="ECO:0007669"/>
    <property type="project" value="InterPro"/>
</dbReference>
<dbReference type="InterPro" id="IPR008936">
    <property type="entry name" value="Rho_GTPase_activation_prot"/>
</dbReference>
<feature type="region of interest" description="Disordered" evidence="6">
    <location>
        <begin position="866"/>
        <end position="891"/>
    </location>
</feature>
<evidence type="ECO:0000256" key="4">
    <source>
        <dbReference type="ARBA" id="ARBA00070254"/>
    </source>
</evidence>
<dbReference type="Pfam" id="PF22286">
    <property type="entry name" value="RHG20_PH"/>
    <property type="match status" value="1"/>
</dbReference>
<dbReference type="Pfam" id="PF00788">
    <property type="entry name" value="RA"/>
    <property type="match status" value="1"/>
</dbReference>
<feature type="region of interest" description="Disordered" evidence="6">
    <location>
        <begin position="1"/>
        <end position="44"/>
    </location>
</feature>
<dbReference type="PANTHER" id="PTHR23179:SF28">
    <property type="entry name" value="RHO GTPASE-ACTIVATING PROTEIN 20"/>
    <property type="match status" value="1"/>
</dbReference>
<dbReference type="SMART" id="SM00324">
    <property type="entry name" value="RhoGAP"/>
    <property type="match status" value="1"/>
</dbReference>
<dbReference type="OrthoDB" id="9994905at2759"/>
<dbReference type="InterPro" id="IPR029071">
    <property type="entry name" value="Ubiquitin-like_domsf"/>
</dbReference>
<dbReference type="InterPro" id="IPR011993">
    <property type="entry name" value="PH-like_dom_sf"/>
</dbReference>
<dbReference type="FunFam" id="2.30.29.30:FF:000217">
    <property type="entry name" value="Rho GTPase activating protein 20"/>
    <property type="match status" value="1"/>
</dbReference>
<evidence type="ECO:0000256" key="5">
    <source>
        <dbReference type="ARBA" id="ARBA00083374"/>
    </source>
</evidence>
<proteinExistence type="predicted"/>
<feature type="compositionally biased region" description="Polar residues" evidence="6">
    <location>
        <begin position="880"/>
        <end position="891"/>
    </location>
</feature>
<keyword evidence="1" id="KW-0343">GTPase activation</keyword>
<dbReference type="SUPFAM" id="SSF54236">
    <property type="entry name" value="Ubiquitin-like"/>
    <property type="match status" value="1"/>
</dbReference>
<evidence type="ECO:0000313" key="10">
    <source>
        <dbReference type="EMBL" id="KAG6928442.1"/>
    </source>
</evidence>
<dbReference type="CDD" id="cd04402">
    <property type="entry name" value="RhoGAP_ARHGAP20"/>
    <property type="match status" value="1"/>
</dbReference>
<feature type="compositionally biased region" description="Low complexity" evidence="6">
    <location>
        <begin position="16"/>
        <end position="29"/>
    </location>
</feature>
<dbReference type="PROSITE" id="PS50003">
    <property type="entry name" value="PH_DOMAIN"/>
    <property type="match status" value="1"/>
</dbReference>
<feature type="compositionally biased region" description="Basic and acidic residues" evidence="6">
    <location>
        <begin position="1100"/>
        <end position="1139"/>
    </location>
</feature>
<evidence type="ECO:0000256" key="1">
    <source>
        <dbReference type="ARBA" id="ARBA00022468"/>
    </source>
</evidence>
<organism evidence="10 11">
    <name type="scientific">Chelydra serpentina</name>
    <name type="common">Snapping turtle</name>
    <name type="synonym">Testudo serpentina</name>
    <dbReference type="NCBI Taxonomy" id="8475"/>
    <lineage>
        <taxon>Eukaryota</taxon>
        <taxon>Metazoa</taxon>
        <taxon>Chordata</taxon>
        <taxon>Craniata</taxon>
        <taxon>Vertebrata</taxon>
        <taxon>Euteleostomi</taxon>
        <taxon>Archelosauria</taxon>
        <taxon>Testudinata</taxon>
        <taxon>Testudines</taxon>
        <taxon>Cryptodira</taxon>
        <taxon>Durocryptodira</taxon>
        <taxon>Americhelydia</taxon>
        <taxon>Chelydroidea</taxon>
        <taxon>Chelydridae</taxon>
        <taxon>Chelydra</taxon>
    </lineage>
</organism>
<comment type="function">
    <text evidence="3">GTPase activator for the Rho-type GTPases by converting them to an inactive GDP-bound state.</text>
</comment>
<comment type="caution">
    <text evidence="10">The sequence shown here is derived from an EMBL/GenBank/DDBJ whole genome shotgun (WGS) entry which is preliminary data.</text>
</comment>
<dbReference type="CDD" id="cd13319">
    <property type="entry name" value="PH_RARhoGAP"/>
    <property type="match status" value="1"/>
</dbReference>
<dbReference type="PROSITE" id="PS50200">
    <property type="entry name" value="RA"/>
    <property type="match status" value="1"/>
</dbReference>
<dbReference type="SUPFAM" id="SSF48350">
    <property type="entry name" value="GTPase activation domain, GAP"/>
    <property type="match status" value="1"/>
</dbReference>
<dbReference type="AlphaFoldDB" id="A0A8T1SH68"/>
<dbReference type="InterPro" id="IPR047888">
    <property type="entry name" value="ARHGAP20_RA"/>
</dbReference>
<feature type="domain" description="Ras-associating" evidence="8">
    <location>
        <begin position="195"/>
        <end position="315"/>
    </location>
</feature>
<accession>A0A8T1SH68</accession>
<dbReference type="PROSITE" id="PS50238">
    <property type="entry name" value="RHOGAP"/>
    <property type="match status" value="1"/>
</dbReference>
<dbReference type="Pfam" id="PF00620">
    <property type="entry name" value="RhoGAP"/>
    <property type="match status" value="1"/>
</dbReference>
<keyword evidence="2" id="KW-0597">Phosphoprotein</keyword>
<feature type="region of interest" description="Disordered" evidence="6">
    <location>
        <begin position="642"/>
        <end position="672"/>
    </location>
</feature>
<feature type="domain" description="Rho-GAP" evidence="9">
    <location>
        <begin position="366"/>
        <end position="552"/>
    </location>
</feature>
<evidence type="ECO:0000259" key="8">
    <source>
        <dbReference type="PROSITE" id="PS50200"/>
    </source>
</evidence>
<feature type="domain" description="PH" evidence="7">
    <location>
        <begin position="86"/>
        <end position="186"/>
    </location>
</feature>
<protein>
    <recommendedName>
        <fullName evidence="4">Rho GTPase-activating protein 20</fullName>
    </recommendedName>
    <alternativeName>
        <fullName evidence="5">Rho-type GTPase-activating protein 20</fullName>
    </alternativeName>
</protein>
<evidence type="ECO:0000259" key="9">
    <source>
        <dbReference type="PROSITE" id="PS50238"/>
    </source>
</evidence>
<keyword evidence="11" id="KW-1185">Reference proteome</keyword>
<dbReference type="GO" id="GO:0005096">
    <property type="term" value="F:GTPase activator activity"/>
    <property type="evidence" value="ECO:0007669"/>
    <property type="project" value="UniProtKB-KW"/>
</dbReference>
<feature type="compositionally biased region" description="Polar residues" evidence="6">
    <location>
        <begin position="1065"/>
        <end position="1082"/>
    </location>
</feature>
<dbReference type="InterPro" id="IPR047887">
    <property type="entry name" value="ARHGAP20_PH"/>
</dbReference>
<dbReference type="Gene3D" id="1.10.555.10">
    <property type="entry name" value="Rho GTPase activation protein"/>
    <property type="match status" value="1"/>
</dbReference>
<dbReference type="Proteomes" id="UP000765507">
    <property type="component" value="Unassembled WGS sequence"/>
</dbReference>
<name>A0A8T1SH68_CHESE</name>
<dbReference type="EMBL" id="JAHGAV010000215">
    <property type="protein sequence ID" value="KAG6928442.1"/>
    <property type="molecule type" value="Genomic_DNA"/>
</dbReference>
<dbReference type="GO" id="GO:0007165">
    <property type="term" value="P:signal transduction"/>
    <property type="evidence" value="ECO:0007669"/>
    <property type="project" value="InterPro"/>
</dbReference>
<dbReference type="Gene3D" id="2.30.29.30">
    <property type="entry name" value="Pleckstrin-homology domain (PH domain)/Phosphotyrosine-binding domain (PTB)"/>
    <property type="match status" value="1"/>
</dbReference>
<feature type="compositionally biased region" description="Polar residues" evidence="6">
    <location>
        <begin position="1"/>
        <end position="10"/>
    </location>
</feature>
<sequence length="1156" mass="128087">MEAMSPQQDHVGQGRSSSVSGESRASAASESKKKMKSLAQRRQSAPSLVLSKALNKSRTIARESCFSPISPEACPLVQSFICPNRAFVLDGHVQLKTGLQTQERHLFLFTDILVVAKSKSPSNFKLKSQVRLCEMWTSSCMEEVYEGSSNPERSFVIGWPTTNCVANFSSPEQKEKWLSSLQSRIKEEKEKDYPKSIPLKIIAKDVGNCAYSKTLTVTNADTANDVILTALQQLGINGSEKDYQLWVNSGKEDAPYPLIGHEYPFGIKMNHIRDAVPQTQESKDCAYPLDLHGSFLMEQLPRELQCQFILKPSRLALCEQLNELSQKPFKRKRSIINWAFWRGPGTQLDNIPLSPTSPVPGKLFGLSLPAICENDNLPKPVLDMLSFLYKEGPFTRGIFRRSANAKSCRELKEKLNLGAEVHLACESIFVTASVFKDFLRNIPGSIFSSQLCDKWVSVMDQGNHEEKIKDIQRLIEQLPRANVVLLRYLFGVLHSIEKQSEDNQMTAFNLAVCIAPSMLWPPAPSSPETESEFTKKVSVLVQFLIENCCRIFGEEISTLFGDILIRCDNREDGSDLSSFHLNDSSYDSLENELNDDVDSSFSDLIKKRGQDNRSRDSVLTLSDCDLDQPEVEEIKIQLPPKSKPVRISTGSHHESALQDHSENESLCSSTSGRSSVMVPDALKSLRRQRRCSEPTIGLLASKFSHLGGVHENAVRKASCDAVLSHGDEDCLKQLCSLQVEEQKLINQSLVMGIDVGQSGTLGQSGEKKDLSNCLLPPPLLRLNICSRTSCSSLSSPGTSPSGSSMSSLDSAFSQFSDNSVFTPTETSSPLDCAFQSQKKHGELSPEFNPFSGIHLGAGLSSVPNQDSSSSSVCVRKESQKSPVTLHPSTWLKNGASTMKNWTLRKKERVSKQEEKKKSVIKITLEPQTDSSDASEDNVCQEQLQVLKTLMSTGGINAVETVQEGNFFSCRGGGQLCSSPLYAGEAKDKRLKALGLLAEQSKEEEEEEANALLVQSHKRPLSNTFSQCTNPRAEHVPEPEDVVSAGHELFIKDSLSKTLISTDLGGQQVTNSKNNKSLPSTESKNIDESKRGFSRSPKTTKAVDDRLFKPDVNKCLQKSEEGTKDMGQNKKEWPNKHCSDPKFEELDQRFFAEESYV</sequence>
<dbReference type="PANTHER" id="PTHR23179">
    <property type="entry name" value="T-CELL ACTIVATION RHO GTPASE ACTIVATING PROTEIN-RELATED"/>
    <property type="match status" value="1"/>
</dbReference>
<feature type="compositionally biased region" description="Basic and acidic residues" evidence="6">
    <location>
        <begin position="651"/>
        <end position="663"/>
    </location>
</feature>
<dbReference type="SUPFAM" id="SSF50729">
    <property type="entry name" value="PH domain-like"/>
    <property type="match status" value="1"/>
</dbReference>
<dbReference type="InterPro" id="IPR000198">
    <property type="entry name" value="RhoGAP_dom"/>
</dbReference>
<dbReference type="CDD" id="cd17115">
    <property type="entry name" value="RA_RHG20"/>
    <property type="match status" value="1"/>
</dbReference>
<gene>
    <name evidence="10" type="primary">ARHGAP20</name>
    <name evidence="10" type="ORF">G0U57_008085</name>
</gene>
<dbReference type="FunFam" id="1.10.555.10:FF:000025">
    <property type="entry name" value="Rho GTPase-activating protein 20"/>
    <property type="match status" value="1"/>
</dbReference>
<evidence type="ECO:0000313" key="11">
    <source>
        <dbReference type="Proteomes" id="UP000765507"/>
    </source>
</evidence>
<evidence type="ECO:0000256" key="3">
    <source>
        <dbReference type="ARBA" id="ARBA00055252"/>
    </source>
</evidence>